<feature type="chain" id="PRO_5008985271" description="UPF0319 protein OJ16_15880" evidence="3">
    <location>
        <begin position="20"/>
        <end position="210"/>
    </location>
</feature>
<keyword evidence="5" id="KW-1185">Reference proteome</keyword>
<evidence type="ECO:0000313" key="5">
    <source>
        <dbReference type="Proteomes" id="UP000031672"/>
    </source>
</evidence>
<dbReference type="Proteomes" id="UP000031672">
    <property type="component" value="Unassembled WGS sequence"/>
</dbReference>
<accession>A0A0C2NIU0</accession>
<dbReference type="AlphaFoldDB" id="A0A0C2NIU0"/>
<evidence type="ECO:0000256" key="2">
    <source>
        <dbReference type="ARBA" id="ARBA00022729"/>
    </source>
</evidence>
<dbReference type="RefSeq" id="WP_040992223.1">
    <property type="nucleotide sequence ID" value="NZ_JTKH01000024.1"/>
</dbReference>
<evidence type="ECO:0000256" key="3">
    <source>
        <dbReference type="HAMAP-Rule" id="MF_00789"/>
    </source>
</evidence>
<proteinExistence type="inferred from homology"/>
<protein>
    <recommendedName>
        <fullName evidence="3">UPF0319 protein OJ16_15880</fullName>
    </recommendedName>
</protein>
<evidence type="ECO:0000313" key="4">
    <source>
        <dbReference type="EMBL" id="KII76285.1"/>
    </source>
</evidence>
<accession>A0A0C2K854</accession>
<dbReference type="PANTHER" id="PTHR38108:SF1">
    <property type="entry name" value="UPF0319 PROTEIN YCCT"/>
    <property type="match status" value="1"/>
</dbReference>
<dbReference type="HAMAP" id="MF_00789">
    <property type="entry name" value="UPF0319"/>
    <property type="match status" value="1"/>
</dbReference>
<organism evidence="4 5">
    <name type="scientific">Vibrio renipiscarius</name>
    <dbReference type="NCBI Taxonomy" id="1461322"/>
    <lineage>
        <taxon>Bacteria</taxon>
        <taxon>Pseudomonadati</taxon>
        <taxon>Pseudomonadota</taxon>
        <taxon>Gammaproteobacteria</taxon>
        <taxon>Vibrionales</taxon>
        <taxon>Vibrionaceae</taxon>
        <taxon>Vibrio</taxon>
    </lineage>
</organism>
<comment type="caution">
    <text evidence="4">The sequence shown here is derived from an EMBL/GenBank/DDBJ whole genome shotgun (WGS) entry which is preliminary data.</text>
</comment>
<dbReference type="Pfam" id="PF09829">
    <property type="entry name" value="DUF2057"/>
    <property type="match status" value="1"/>
</dbReference>
<gene>
    <name evidence="4" type="ORF">OJ16_15880</name>
</gene>
<keyword evidence="2 3" id="KW-0732">Signal</keyword>
<comment type="similarity">
    <text evidence="1 3">Belongs to the UPF0319 family.</text>
</comment>
<reference evidence="4 5" key="1">
    <citation type="submission" date="2014-11" db="EMBL/GenBank/DDBJ databases">
        <title>Draft Genome Sequence of Vibrio piscirenalis strains CECT 8603T and CECT 8604, two marine Gammaproteobacterium isolated from cultured gilthead sea bream (Sparus aurata).</title>
        <authorList>
            <person name="Arahal D.R."/>
            <person name="Rodrigo-Torres L."/>
            <person name="Lucena T."/>
            <person name="Pujalte M.J."/>
        </authorList>
    </citation>
    <scope>NUCLEOTIDE SEQUENCE [LARGE SCALE GENOMIC DNA]</scope>
    <source>
        <strain evidence="4 5">DCR 1-4-2</strain>
    </source>
</reference>
<name>A0A0C2NIU0_9VIBR</name>
<feature type="signal peptide" evidence="3">
    <location>
        <begin position="1"/>
        <end position="19"/>
    </location>
</feature>
<dbReference type="OrthoDB" id="7058190at2"/>
<dbReference type="InterPro" id="IPR018635">
    <property type="entry name" value="UPF0319"/>
</dbReference>
<sequence length="210" mass="23073" precursor="true">MKTMTTLLAGLVFSGLAHADVTLTIPDNVELLVVNQAKPDIDGGLFSSSKTVTLPDGENQIVMRYTPYFSQGNDRIIVDGAAIIAKFEAQDQQIEFQLPEYKNQRDAEKNIKQLQLKLTTSDGQPIAVAQDELIKDGLQLGRDYVRETGDYNVTGGIAAITVAGAYSAQAPIRAVTAQAADSNTVEEMLHFWYQKADDETKAKFKQFINQ</sequence>
<dbReference type="STRING" id="1461322.OJ16_15880"/>
<dbReference type="PANTHER" id="PTHR38108">
    <property type="entry name" value="UPF0319 PROTEIN YCCT"/>
    <property type="match status" value="1"/>
</dbReference>
<evidence type="ECO:0000256" key="1">
    <source>
        <dbReference type="ARBA" id="ARBA00008490"/>
    </source>
</evidence>
<dbReference type="EMBL" id="JTKH01000024">
    <property type="protein sequence ID" value="KII76285.1"/>
    <property type="molecule type" value="Genomic_DNA"/>
</dbReference>